<feature type="transmembrane region" description="Helical" evidence="6">
    <location>
        <begin position="318"/>
        <end position="341"/>
    </location>
</feature>
<evidence type="ECO:0000256" key="3">
    <source>
        <dbReference type="ARBA" id="ARBA00022692"/>
    </source>
</evidence>
<keyword evidence="3 6" id="KW-0812">Transmembrane</keyword>
<comment type="caution">
    <text evidence="7">The sequence shown here is derived from an EMBL/GenBank/DDBJ whole genome shotgun (WGS) entry which is preliminary data.</text>
</comment>
<evidence type="ECO:0000313" key="7">
    <source>
        <dbReference type="EMBL" id="MBA8925660.1"/>
    </source>
</evidence>
<sequence length="407" mass="41188">MVCGQRAARYRDVFAIGEFRALFAAQLLSVVGDQLARVALSLLVFDRTGSPGLTALAYALTYLPELAAGPLLSGIADRRPRRMVMVVTDLARAALVALMAWPGLPLAVVCVLLVAVNALGAPFNAARAATLARVLRGEAYLLGTGAADMVDQLAQAAGFVGGGVLVLAIGPGQGLQIDSATFLVSAILVQLGVRERPVPSYPTVRDPVPAWWPALKAGAVLVLTNRTLRSLVLLACVAGFYVTIEALAVPYALDSGGGPVAIGVLLAAGPAGTVLGMAVVSRLGAELRLRLLGPLAVAACLPLAACAFRPGIPVTAGLLLISGFASAYHLVARSAFVLAVPDHERGQAFGLAVTALRTAQGCGLLVAGLLAEYLGAAVVLTAAGVAGSMVAAAAGLAWSQARAAPGG</sequence>
<feature type="transmembrane region" description="Helical" evidence="6">
    <location>
        <begin position="231"/>
        <end position="253"/>
    </location>
</feature>
<organism evidence="7 8">
    <name type="scientific">Kutzneria viridogrisea</name>
    <dbReference type="NCBI Taxonomy" id="47990"/>
    <lineage>
        <taxon>Bacteria</taxon>
        <taxon>Bacillati</taxon>
        <taxon>Actinomycetota</taxon>
        <taxon>Actinomycetes</taxon>
        <taxon>Pseudonocardiales</taxon>
        <taxon>Pseudonocardiaceae</taxon>
        <taxon>Kutzneria</taxon>
    </lineage>
</organism>
<keyword evidence="4 6" id="KW-1133">Transmembrane helix</keyword>
<evidence type="ECO:0000256" key="6">
    <source>
        <dbReference type="SAM" id="Phobius"/>
    </source>
</evidence>
<dbReference type="PANTHER" id="PTHR23513">
    <property type="entry name" value="INTEGRAL MEMBRANE EFFLUX PROTEIN-RELATED"/>
    <property type="match status" value="1"/>
</dbReference>
<evidence type="ECO:0000256" key="1">
    <source>
        <dbReference type="ARBA" id="ARBA00004651"/>
    </source>
</evidence>
<feature type="transmembrane region" description="Helical" evidence="6">
    <location>
        <begin position="21"/>
        <end position="43"/>
    </location>
</feature>
<name>A0ABR6BFL0_9PSEU</name>
<dbReference type="CDD" id="cd06173">
    <property type="entry name" value="MFS_MefA_like"/>
    <property type="match status" value="1"/>
</dbReference>
<keyword evidence="5 6" id="KW-0472">Membrane</keyword>
<protein>
    <submittedName>
        <fullName evidence="7">MFS family arabinose efflux permease</fullName>
    </submittedName>
</protein>
<dbReference type="InterPro" id="IPR011701">
    <property type="entry name" value="MFS"/>
</dbReference>
<dbReference type="PANTHER" id="PTHR23513:SF11">
    <property type="entry name" value="STAPHYLOFERRIN A TRANSPORTER"/>
    <property type="match status" value="1"/>
</dbReference>
<reference evidence="7 8" key="1">
    <citation type="submission" date="2020-08" db="EMBL/GenBank/DDBJ databases">
        <title>Genomic Encyclopedia of Archaeal and Bacterial Type Strains, Phase II (KMG-II): from individual species to whole genera.</title>
        <authorList>
            <person name="Goeker M."/>
        </authorList>
    </citation>
    <scope>NUCLEOTIDE SEQUENCE [LARGE SCALE GENOMIC DNA]</scope>
    <source>
        <strain evidence="7 8">DSM 43850</strain>
    </source>
</reference>
<keyword evidence="2" id="KW-1003">Cell membrane</keyword>
<gene>
    <name evidence="7" type="ORF">BC739_002859</name>
</gene>
<feature type="transmembrane region" description="Helical" evidence="6">
    <location>
        <begin position="376"/>
        <end position="398"/>
    </location>
</feature>
<proteinExistence type="predicted"/>
<dbReference type="Proteomes" id="UP000517916">
    <property type="component" value="Unassembled WGS sequence"/>
</dbReference>
<feature type="transmembrane region" description="Helical" evidence="6">
    <location>
        <begin position="348"/>
        <end position="370"/>
    </location>
</feature>
<comment type="subcellular location">
    <subcellularLocation>
        <location evidence="1">Cell membrane</location>
        <topology evidence="1">Multi-pass membrane protein</topology>
    </subcellularLocation>
</comment>
<dbReference type="RefSeq" id="WP_025360328.1">
    <property type="nucleotide sequence ID" value="NZ_BAAABQ010000059.1"/>
</dbReference>
<dbReference type="Gene3D" id="1.20.1250.20">
    <property type="entry name" value="MFS general substrate transporter like domains"/>
    <property type="match status" value="1"/>
</dbReference>
<evidence type="ECO:0000313" key="8">
    <source>
        <dbReference type="Proteomes" id="UP000517916"/>
    </source>
</evidence>
<feature type="transmembrane region" description="Helical" evidence="6">
    <location>
        <begin position="55"/>
        <end position="76"/>
    </location>
</feature>
<feature type="transmembrane region" description="Helical" evidence="6">
    <location>
        <begin position="259"/>
        <end position="280"/>
    </location>
</feature>
<accession>A0ABR6BFL0</accession>
<dbReference type="InterPro" id="IPR036259">
    <property type="entry name" value="MFS_trans_sf"/>
</dbReference>
<dbReference type="EMBL" id="JACJID010000002">
    <property type="protein sequence ID" value="MBA8925660.1"/>
    <property type="molecule type" value="Genomic_DNA"/>
</dbReference>
<evidence type="ECO:0000256" key="4">
    <source>
        <dbReference type="ARBA" id="ARBA00022989"/>
    </source>
</evidence>
<evidence type="ECO:0000256" key="2">
    <source>
        <dbReference type="ARBA" id="ARBA00022475"/>
    </source>
</evidence>
<dbReference type="Pfam" id="PF07690">
    <property type="entry name" value="MFS_1"/>
    <property type="match status" value="1"/>
</dbReference>
<dbReference type="SUPFAM" id="SSF103473">
    <property type="entry name" value="MFS general substrate transporter"/>
    <property type="match status" value="1"/>
</dbReference>
<feature type="transmembrane region" description="Helical" evidence="6">
    <location>
        <begin position="292"/>
        <end position="312"/>
    </location>
</feature>
<evidence type="ECO:0000256" key="5">
    <source>
        <dbReference type="ARBA" id="ARBA00023136"/>
    </source>
</evidence>
<keyword evidence="8" id="KW-1185">Reference proteome</keyword>